<dbReference type="GO" id="GO:0005737">
    <property type="term" value="C:cytoplasm"/>
    <property type="evidence" value="ECO:0007669"/>
    <property type="project" value="TreeGrafter"/>
</dbReference>
<evidence type="ECO:0000256" key="1">
    <source>
        <dbReference type="ARBA" id="ARBA00022741"/>
    </source>
</evidence>
<dbReference type="InterPro" id="IPR027417">
    <property type="entry name" value="P-loop_NTPase"/>
</dbReference>
<feature type="region of interest" description="Disordered" evidence="5">
    <location>
        <begin position="226"/>
        <end position="263"/>
    </location>
</feature>
<name>A0A7J6RQD0_PEROL</name>
<dbReference type="Proteomes" id="UP000574390">
    <property type="component" value="Unassembled WGS sequence"/>
</dbReference>
<dbReference type="Pfam" id="PF00270">
    <property type="entry name" value="DEAD"/>
    <property type="match status" value="1"/>
</dbReference>
<evidence type="ECO:0000313" key="7">
    <source>
        <dbReference type="EMBL" id="KAF4722969.1"/>
    </source>
</evidence>
<dbReference type="InterPro" id="IPR011545">
    <property type="entry name" value="DEAD/DEAH_box_helicase_dom"/>
</dbReference>
<sequence>MYSKSLVGADKLHHPIVMTEEEQNAMRAASDKGTQKLSAKAQQIKEKNEKQALEKQNARDKEQMEPLLMKAERLGDMGDRPPYEIENFLLDLVAGFGRILDSFDGFNGISQSVKLRENQVVVLFAVMDNLRSALKTVGRSLEIDSSDRYLLETRRLVARCMKFTCDVVKSFGGDLTPSHIKKVQQLLQTIGAKRVNKNVFIFWKQHRIPVLEKRISELEAEVAAAAKHDKKSKKKSKESSESKKGKGKKSKKAPETPEERLEAAKEELEDIDEYYSEVRSKKVAVDVIGKDEYLFMLYHMGQDMDRPVGKKADDRVLFKPDEWQRQLLDVVDKKESALVCAPTSSGKTFICYYAMEKVLRQSHDGVAVYVAPTKALLNQVSAEIYSRFSSKTYPSTVRVELAGTFAKEFSEYPMNCQVLVTIPEVFEQVMLAPSQAEWVKKIRYVIFDEVHCIGEAENAAAWEHLMQLTQSPSTVGCSPDGAPEQANGRVVVVELNGFLALSATVGNPKGFCNWLNSVAASNHGQKVNLVEYKERYNDLKK</sequence>
<feature type="compositionally biased region" description="Basic and acidic residues" evidence="5">
    <location>
        <begin position="252"/>
        <end position="263"/>
    </location>
</feature>
<dbReference type="GO" id="GO:0003676">
    <property type="term" value="F:nucleic acid binding"/>
    <property type="evidence" value="ECO:0007669"/>
    <property type="project" value="InterPro"/>
</dbReference>
<dbReference type="PROSITE" id="PS51192">
    <property type="entry name" value="HELICASE_ATP_BIND_1"/>
    <property type="match status" value="1"/>
</dbReference>
<accession>A0A7J6RQD0</accession>
<evidence type="ECO:0000313" key="8">
    <source>
        <dbReference type="Proteomes" id="UP000574390"/>
    </source>
</evidence>
<dbReference type="GO" id="GO:0005524">
    <property type="term" value="F:ATP binding"/>
    <property type="evidence" value="ECO:0007669"/>
    <property type="project" value="UniProtKB-KW"/>
</dbReference>
<keyword evidence="1" id="KW-0547">Nucleotide-binding</keyword>
<dbReference type="GO" id="GO:0016787">
    <property type="term" value="F:hydrolase activity"/>
    <property type="evidence" value="ECO:0007669"/>
    <property type="project" value="UniProtKB-KW"/>
</dbReference>
<dbReference type="InterPro" id="IPR014001">
    <property type="entry name" value="Helicase_ATP-bd"/>
</dbReference>
<evidence type="ECO:0000256" key="5">
    <source>
        <dbReference type="SAM" id="MobiDB-lite"/>
    </source>
</evidence>
<dbReference type="SMART" id="SM00487">
    <property type="entry name" value="DEXDc"/>
    <property type="match status" value="1"/>
</dbReference>
<organism evidence="7 8">
    <name type="scientific">Perkinsus olseni</name>
    <name type="common">Perkinsus atlanticus</name>
    <dbReference type="NCBI Taxonomy" id="32597"/>
    <lineage>
        <taxon>Eukaryota</taxon>
        <taxon>Sar</taxon>
        <taxon>Alveolata</taxon>
        <taxon>Perkinsozoa</taxon>
        <taxon>Perkinsea</taxon>
        <taxon>Perkinsida</taxon>
        <taxon>Perkinsidae</taxon>
        <taxon>Perkinsus</taxon>
    </lineage>
</organism>
<dbReference type="PANTHER" id="PTHR44533">
    <property type="entry name" value="DEAD/H RNA HELICASE, PUTATIVE-RELATED"/>
    <property type="match status" value="1"/>
</dbReference>
<dbReference type="GO" id="GO:0004386">
    <property type="term" value="F:helicase activity"/>
    <property type="evidence" value="ECO:0007669"/>
    <property type="project" value="UniProtKB-KW"/>
</dbReference>
<evidence type="ECO:0000256" key="3">
    <source>
        <dbReference type="ARBA" id="ARBA00022806"/>
    </source>
</evidence>
<dbReference type="EMBL" id="JABANM010020352">
    <property type="protein sequence ID" value="KAF4722969.1"/>
    <property type="molecule type" value="Genomic_DNA"/>
</dbReference>
<protein>
    <submittedName>
        <fullName evidence="7">Putative ATP-dependent RNA helicase ddx60</fullName>
    </submittedName>
</protein>
<gene>
    <name evidence="7" type="primary">DDX60_5</name>
    <name evidence="7" type="ORF">FOZ62_031602</name>
</gene>
<evidence type="ECO:0000259" key="6">
    <source>
        <dbReference type="PROSITE" id="PS51192"/>
    </source>
</evidence>
<dbReference type="FunFam" id="3.40.50.300:FF:001039">
    <property type="entry name" value="ATP-dependent RNA helicase DDX60"/>
    <property type="match status" value="1"/>
</dbReference>
<dbReference type="AlphaFoldDB" id="A0A7J6RQD0"/>
<evidence type="ECO:0000256" key="4">
    <source>
        <dbReference type="ARBA" id="ARBA00022840"/>
    </source>
</evidence>
<feature type="non-terminal residue" evidence="7">
    <location>
        <position position="1"/>
    </location>
</feature>
<dbReference type="Gene3D" id="3.40.50.300">
    <property type="entry name" value="P-loop containing nucleotide triphosphate hydrolases"/>
    <property type="match status" value="1"/>
</dbReference>
<reference evidence="7 8" key="1">
    <citation type="submission" date="2020-04" db="EMBL/GenBank/DDBJ databases">
        <title>Perkinsus olseni comparative genomics.</title>
        <authorList>
            <person name="Bogema D.R."/>
        </authorList>
    </citation>
    <scope>NUCLEOTIDE SEQUENCE [LARGE SCALE GENOMIC DNA]</scope>
    <source>
        <strain evidence="7">ATCC PRA-205</strain>
    </source>
</reference>
<keyword evidence="2" id="KW-0378">Hydrolase</keyword>
<proteinExistence type="predicted"/>
<comment type="caution">
    <text evidence="7">The sequence shown here is derived from an EMBL/GenBank/DDBJ whole genome shotgun (WGS) entry which is preliminary data.</text>
</comment>
<feature type="compositionally biased region" description="Basic and acidic residues" evidence="5">
    <location>
        <begin position="43"/>
        <end position="64"/>
    </location>
</feature>
<evidence type="ECO:0000256" key="2">
    <source>
        <dbReference type="ARBA" id="ARBA00022801"/>
    </source>
</evidence>
<dbReference type="PANTHER" id="PTHR44533:SF4">
    <property type="entry name" value="DEAD_H RNA HELICASE, PUTATIVE-RELATED"/>
    <property type="match status" value="1"/>
</dbReference>
<dbReference type="InterPro" id="IPR052431">
    <property type="entry name" value="SKI2_subfamily_helicases"/>
</dbReference>
<keyword evidence="3 7" id="KW-0347">Helicase</keyword>
<dbReference type="SUPFAM" id="SSF52540">
    <property type="entry name" value="P-loop containing nucleoside triphosphate hydrolases"/>
    <property type="match status" value="1"/>
</dbReference>
<feature type="region of interest" description="Disordered" evidence="5">
    <location>
        <begin position="25"/>
        <end position="64"/>
    </location>
</feature>
<feature type="domain" description="Helicase ATP-binding" evidence="6">
    <location>
        <begin position="328"/>
        <end position="523"/>
    </location>
</feature>
<keyword evidence="4" id="KW-0067">ATP-binding</keyword>